<organism evidence="1 2">
    <name type="scientific">Channa striata</name>
    <name type="common">Snakehead murrel</name>
    <name type="synonym">Ophicephalus striatus</name>
    <dbReference type="NCBI Taxonomy" id="64152"/>
    <lineage>
        <taxon>Eukaryota</taxon>
        <taxon>Metazoa</taxon>
        <taxon>Chordata</taxon>
        <taxon>Craniata</taxon>
        <taxon>Vertebrata</taxon>
        <taxon>Euteleostomi</taxon>
        <taxon>Actinopterygii</taxon>
        <taxon>Neopterygii</taxon>
        <taxon>Teleostei</taxon>
        <taxon>Neoteleostei</taxon>
        <taxon>Acanthomorphata</taxon>
        <taxon>Anabantaria</taxon>
        <taxon>Anabantiformes</taxon>
        <taxon>Channoidei</taxon>
        <taxon>Channidae</taxon>
        <taxon>Channa</taxon>
    </lineage>
</organism>
<evidence type="ECO:0000313" key="1">
    <source>
        <dbReference type="EMBL" id="KAK2815409.1"/>
    </source>
</evidence>
<dbReference type="Proteomes" id="UP001187415">
    <property type="component" value="Unassembled WGS sequence"/>
</dbReference>
<protein>
    <submittedName>
        <fullName evidence="1">Uncharacterized protein</fullName>
    </submittedName>
</protein>
<name>A0AA88IMR6_CHASR</name>
<keyword evidence="2" id="KW-1185">Reference proteome</keyword>
<reference evidence="1" key="1">
    <citation type="submission" date="2023-07" db="EMBL/GenBank/DDBJ databases">
        <title>Chromosome-level Genome Assembly of Striped Snakehead (Channa striata).</title>
        <authorList>
            <person name="Liu H."/>
        </authorList>
    </citation>
    <scope>NUCLEOTIDE SEQUENCE</scope>
    <source>
        <strain evidence="1">Gz</strain>
        <tissue evidence="1">Muscle</tissue>
    </source>
</reference>
<dbReference type="EMBL" id="JAUPFM010000022">
    <property type="protein sequence ID" value="KAK2815409.1"/>
    <property type="molecule type" value="Genomic_DNA"/>
</dbReference>
<accession>A0AA88IMR6</accession>
<evidence type="ECO:0000313" key="2">
    <source>
        <dbReference type="Proteomes" id="UP001187415"/>
    </source>
</evidence>
<dbReference type="AlphaFoldDB" id="A0AA88IMR6"/>
<proteinExistence type="predicted"/>
<sequence length="72" mass="7871">MTPASVDGERDETWMDYVRPCDVQPWKATMQHAVRPGGTMETDISLADPMGTNSTSLIWSSAVEDNGGKELV</sequence>
<comment type="caution">
    <text evidence="1">The sequence shown here is derived from an EMBL/GenBank/DDBJ whole genome shotgun (WGS) entry which is preliminary data.</text>
</comment>
<gene>
    <name evidence="1" type="ORF">Q5P01_025876</name>
</gene>